<name>A0ABV0KRD1_9CYAN</name>
<organism evidence="1 2">
    <name type="scientific">Stenomitos frigidus AS-A4</name>
    <dbReference type="NCBI Taxonomy" id="2933935"/>
    <lineage>
        <taxon>Bacteria</taxon>
        <taxon>Bacillati</taxon>
        <taxon>Cyanobacteriota</taxon>
        <taxon>Cyanophyceae</taxon>
        <taxon>Leptolyngbyales</taxon>
        <taxon>Leptolyngbyaceae</taxon>
        <taxon>Stenomitos</taxon>
    </lineage>
</organism>
<gene>
    <name evidence="1" type="ORF">NDI38_25865</name>
</gene>
<comment type="caution">
    <text evidence="1">The sequence shown here is derived from an EMBL/GenBank/DDBJ whole genome shotgun (WGS) entry which is preliminary data.</text>
</comment>
<proteinExistence type="predicted"/>
<reference evidence="1 2" key="1">
    <citation type="submission" date="2022-04" db="EMBL/GenBank/DDBJ databases">
        <title>Positive selection, recombination, and allopatry shape intraspecific diversity of widespread and dominant cyanobacteria.</title>
        <authorList>
            <person name="Wei J."/>
            <person name="Shu W."/>
            <person name="Hu C."/>
        </authorList>
    </citation>
    <scope>NUCLEOTIDE SEQUENCE [LARGE SCALE GENOMIC DNA]</scope>
    <source>
        <strain evidence="1 2">AS-A4</strain>
    </source>
</reference>
<dbReference type="RefSeq" id="WP_190448040.1">
    <property type="nucleotide sequence ID" value="NZ_JAMPLM010000044.1"/>
</dbReference>
<evidence type="ECO:0000313" key="1">
    <source>
        <dbReference type="EMBL" id="MEP1061803.1"/>
    </source>
</evidence>
<dbReference type="Proteomes" id="UP001476950">
    <property type="component" value="Unassembled WGS sequence"/>
</dbReference>
<evidence type="ECO:0000313" key="2">
    <source>
        <dbReference type="Proteomes" id="UP001476950"/>
    </source>
</evidence>
<sequence>MITVYEVIADSHIDHESSENSQQVVRADTVPRLGDMVCMGSARQWQVVELQTYSNASQSITLALVHPAAEPVPDRSDWDQTKWRDDYPSISLNLKLMPNGDVQYYGSNMEGNPPMGRLYGGEPTEHPTLLNPVPLAWMIDAVETYRPSGNHSYTAIHACYALPCALPTLAEVA</sequence>
<keyword evidence="2" id="KW-1185">Reference proteome</keyword>
<dbReference type="EMBL" id="JAMPLM010000044">
    <property type="protein sequence ID" value="MEP1061803.1"/>
    <property type="molecule type" value="Genomic_DNA"/>
</dbReference>
<protein>
    <submittedName>
        <fullName evidence="1">Uncharacterized protein</fullName>
    </submittedName>
</protein>
<accession>A0ABV0KRD1</accession>